<evidence type="ECO:0000313" key="2">
    <source>
        <dbReference type="Proteomes" id="UP000299102"/>
    </source>
</evidence>
<keyword evidence="2" id="KW-1185">Reference proteome</keyword>
<accession>A0A4C1WTT2</accession>
<dbReference type="AlphaFoldDB" id="A0A4C1WTT2"/>
<protein>
    <submittedName>
        <fullName evidence="1">Uncharacterized protein</fullName>
    </submittedName>
</protein>
<comment type="caution">
    <text evidence="1">The sequence shown here is derived from an EMBL/GenBank/DDBJ whole genome shotgun (WGS) entry which is preliminary data.</text>
</comment>
<name>A0A4C1WTT2_EUMVA</name>
<gene>
    <name evidence="1" type="ORF">EVAR_29768_1</name>
</gene>
<evidence type="ECO:0000313" key="1">
    <source>
        <dbReference type="EMBL" id="GBP54926.1"/>
    </source>
</evidence>
<proteinExistence type="predicted"/>
<reference evidence="1 2" key="1">
    <citation type="journal article" date="2019" name="Commun. Biol.">
        <title>The bagworm genome reveals a unique fibroin gene that provides high tensile strength.</title>
        <authorList>
            <person name="Kono N."/>
            <person name="Nakamura H."/>
            <person name="Ohtoshi R."/>
            <person name="Tomita M."/>
            <person name="Numata K."/>
            <person name="Arakawa K."/>
        </authorList>
    </citation>
    <scope>NUCLEOTIDE SEQUENCE [LARGE SCALE GENOMIC DNA]</scope>
</reference>
<dbReference type="STRING" id="151549.A0A4C1WTT2"/>
<dbReference type="Proteomes" id="UP000299102">
    <property type="component" value="Unassembled WGS sequence"/>
</dbReference>
<dbReference type="EMBL" id="BGZK01000657">
    <property type="protein sequence ID" value="GBP54926.1"/>
    <property type="molecule type" value="Genomic_DNA"/>
</dbReference>
<sequence length="284" mass="31686">MYVQTFTICTGGRIKDKASKDFLLLRMRDGKMRQVPHAGPRVASGVLAALERRIGRILYPHVNYKLPLLIGSIPPGELTLKFHSYRGTTCATTTYSMCRFSRTGLSAHSLAFHFSIAQILIELITRHAFSVAPFSQLYLNRRCSLYVWDCGFVYLPLEGHRASGALAAFGPSNQSDLVSACKLLTSSSILSRPGELSLKFSFVPWSYMCVDNVLDVPISDNRLVGALIGVSFACSAVFISRSCNTFAAHLQVQFFNLRSLTVPYISYKGLETRILLVREWRREG</sequence>
<organism evidence="1 2">
    <name type="scientific">Eumeta variegata</name>
    <name type="common">Bagworm moth</name>
    <name type="synonym">Eumeta japonica</name>
    <dbReference type="NCBI Taxonomy" id="151549"/>
    <lineage>
        <taxon>Eukaryota</taxon>
        <taxon>Metazoa</taxon>
        <taxon>Ecdysozoa</taxon>
        <taxon>Arthropoda</taxon>
        <taxon>Hexapoda</taxon>
        <taxon>Insecta</taxon>
        <taxon>Pterygota</taxon>
        <taxon>Neoptera</taxon>
        <taxon>Endopterygota</taxon>
        <taxon>Lepidoptera</taxon>
        <taxon>Glossata</taxon>
        <taxon>Ditrysia</taxon>
        <taxon>Tineoidea</taxon>
        <taxon>Psychidae</taxon>
        <taxon>Oiketicinae</taxon>
        <taxon>Eumeta</taxon>
    </lineage>
</organism>